<evidence type="ECO:0000259" key="1">
    <source>
        <dbReference type="PROSITE" id="PS51186"/>
    </source>
</evidence>
<evidence type="ECO:0000313" key="3">
    <source>
        <dbReference type="Proteomes" id="UP000249522"/>
    </source>
</evidence>
<dbReference type="GO" id="GO:0016747">
    <property type="term" value="F:acyltransferase activity, transferring groups other than amino-acyl groups"/>
    <property type="evidence" value="ECO:0007669"/>
    <property type="project" value="InterPro"/>
</dbReference>
<proteinExistence type="predicted"/>
<dbReference type="InterPro" id="IPR016181">
    <property type="entry name" value="Acyl_CoA_acyltransferase"/>
</dbReference>
<dbReference type="OrthoDB" id="9796171at2"/>
<keyword evidence="2" id="KW-0808">Transferase</keyword>
<protein>
    <submittedName>
        <fullName evidence="2">GNAT family N-acetyltransferase</fullName>
    </submittedName>
</protein>
<dbReference type="EMBL" id="QKRB01000055">
    <property type="protein sequence ID" value="PZD94002.1"/>
    <property type="molecule type" value="Genomic_DNA"/>
</dbReference>
<comment type="caution">
    <text evidence="2">The sequence shown here is derived from an EMBL/GenBank/DDBJ whole genome shotgun (WGS) entry which is preliminary data.</text>
</comment>
<sequence length="149" mass="17107">MDWSIKHYDELTKSELYRILQERTQVFVVEQNCPYQEVDGKDLASYHLYQSDEAGRIIAYLRILPAGVSYAEASLGRVLVAEDYRRKGIASELVGKALHYVRHELNEPAVRISAQAHLEGFYQSFGFKTTSQPYLEDGIPHINMLVQWG</sequence>
<dbReference type="PROSITE" id="PS51186">
    <property type="entry name" value="GNAT"/>
    <property type="match status" value="1"/>
</dbReference>
<dbReference type="Gene3D" id="3.40.630.30">
    <property type="match status" value="1"/>
</dbReference>
<dbReference type="CDD" id="cd04301">
    <property type="entry name" value="NAT_SF"/>
    <property type="match status" value="1"/>
</dbReference>
<gene>
    <name evidence="2" type="ORF">DNH61_21215</name>
</gene>
<dbReference type="SUPFAM" id="SSF55729">
    <property type="entry name" value="Acyl-CoA N-acyltransferases (Nat)"/>
    <property type="match status" value="1"/>
</dbReference>
<accession>A0A2W1LG27</accession>
<organism evidence="2 3">
    <name type="scientific">Paenibacillus sambharensis</name>
    <dbReference type="NCBI Taxonomy" id="1803190"/>
    <lineage>
        <taxon>Bacteria</taxon>
        <taxon>Bacillati</taxon>
        <taxon>Bacillota</taxon>
        <taxon>Bacilli</taxon>
        <taxon>Bacillales</taxon>
        <taxon>Paenibacillaceae</taxon>
        <taxon>Paenibacillus</taxon>
    </lineage>
</organism>
<feature type="domain" description="N-acetyltransferase" evidence="1">
    <location>
        <begin position="6"/>
        <end position="149"/>
    </location>
</feature>
<dbReference type="Proteomes" id="UP000249522">
    <property type="component" value="Unassembled WGS sequence"/>
</dbReference>
<reference evidence="2 3" key="1">
    <citation type="submission" date="2018-06" db="EMBL/GenBank/DDBJ databases">
        <title>Paenibacillus imtechensis sp. nov.</title>
        <authorList>
            <person name="Pinnaka A.K."/>
            <person name="Singh H."/>
            <person name="Kaur M."/>
        </authorList>
    </citation>
    <scope>NUCLEOTIDE SEQUENCE [LARGE SCALE GENOMIC DNA]</scope>
    <source>
        <strain evidence="2 3">SMB1</strain>
    </source>
</reference>
<dbReference type="Pfam" id="PF13673">
    <property type="entry name" value="Acetyltransf_10"/>
    <property type="match status" value="1"/>
</dbReference>
<dbReference type="RefSeq" id="WP_111148811.1">
    <property type="nucleotide sequence ID" value="NZ_QKRB01000055.1"/>
</dbReference>
<evidence type="ECO:0000313" key="2">
    <source>
        <dbReference type="EMBL" id="PZD94002.1"/>
    </source>
</evidence>
<dbReference type="AlphaFoldDB" id="A0A2W1LG27"/>
<keyword evidence="3" id="KW-1185">Reference proteome</keyword>
<name>A0A2W1LG27_9BACL</name>
<dbReference type="InterPro" id="IPR000182">
    <property type="entry name" value="GNAT_dom"/>
</dbReference>